<dbReference type="Proteomes" id="UP001597452">
    <property type="component" value="Unassembled WGS sequence"/>
</dbReference>
<gene>
    <name evidence="1" type="ORF">ACFSW4_07650</name>
</gene>
<dbReference type="EMBL" id="JBHUMZ010000019">
    <property type="protein sequence ID" value="MFD2638732.1"/>
    <property type="molecule type" value="Genomic_DNA"/>
</dbReference>
<evidence type="ECO:0000313" key="2">
    <source>
        <dbReference type="Proteomes" id="UP001597452"/>
    </source>
</evidence>
<organism evidence="1 2">
    <name type="scientific">Piscibacillus salipiscarius</name>
    <dbReference type="NCBI Taxonomy" id="299480"/>
    <lineage>
        <taxon>Bacteria</taxon>
        <taxon>Bacillati</taxon>
        <taxon>Bacillota</taxon>
        <taxon>Bacilli</taxon>
        <taxon>Bacillales</taxon>
        <taxon>Bacillaceae</taxon>
        <taxon>Piscibacillus</taxon>
    </lineage>
</organism>
<comment type="caution">
    <text evidence="1">The sequence shown here is derived from an EMBL/GenBank/DDBJ whole genome shotgun (WGS) entry which is preliminary data.</text>
</comment>
<sequence length="187" mass="20955">MGNNFPKWIEASLHTLKSLTDGEKEDIHVGEAMACWTYLAFVESIIVYEEISLNMTKNKEVVDFVNEALKVANSHKKELRSFMIDEGVTLPAAPEHKPKSEPEAVPEGARMTENEIMNTLSINFVYASNLCSGSASQSVRTDVGLMFLKFHIDKLSLGMKAKSLMRKRGWLKVPPFYHPPGAPSKNR</sequence>
<dbReference type="InterPro" id="IPR012347">
    <property type="entry name" value="Ferritin-like"/>
</dbReference>
<dbReference type="Pfam" id="PF11553">
    <property type="entry name" value="DUF3231"/>
    <property type="match status" value="1"/>
</dbReference>
<evidence type="ECO:0000313" key="1">
    <source>
        <dbReference type="EMBL" id="MFD2638732.1"/>
    </source>
</evidence>
<dbReference type="Gene3D" id="1.20.1260.10">
    <property type="match status" value="1"/>
</dbReference>
<name>A0ABW5QAE8_9BACI</name>
<accession>A0ABW5QAE8</accession>
<dbReference type="RefSeq" id="WP_377328481.1">
    <property type="nucleotide sequence ID" value="NZ_JBHUMZ010000019.1"/>
</dbReference>
<keyword evidence="2" id="KW-1185">Reference proteome</keyword>
<protein>
    <submittedName>
        <fullName evidence="1">DUF3231 family protein</fullName>
    </submittedName>
</protein>
<reference evidence="2" key="1">
    <citation type="journal article" date="2019" name="Int. J. Syst. Evol. Microbiol.">
        <title>The Global Catalogue of Microorganisms (GCM) 10K type strain sequencing project: providing services to taxonomists for standard genome sequencing and annotation.</title>
        <authorList>
            <consortium name="The Broad Institute Genomics Platform"/>
            <consortium name="The Broad Institute Genome Sequencing Center for Infectious Disease"/>
            <person name="Wu L."/>
            <person name="Ma J."/>
        </authorList>
    </citation>
    <scope>NUCLEOTIDE SEQUENCE [LARGE SCALE GENOMIC DNA]</scope>
    <source>
        <strain evidence="2">TISTR 1571</strain>
    </source>
</reference>
<dbReference type="InterPro" id="IPR021617">
    <property type="entry name" value="DUF3231"/>
</dbReference>
<proteinExistence type="predicted"/>